<dbReference type="InterPro" id="IPR041698">
    <property type="entry name" value="Methyltransf_25"/>
</dbReference>
<dbReference type="Proteomes" id="UP000321901">
    <property type="component" value="Unassembled WGS sequence"/>
</dbReference>
<dbReference type="GO" id="GO:0032259">
    <property type="term" value="P:methylation"/>
    <property type="evidence" value="ECO:0007669"/>
    <property type="project" value="UniProtKB-KW"/>
</dbReference>
<dbReference type="Gene3D" id="3.40.50.150">
    <property type="entry name" value="Vaccinia Virus protein VP39"/>
    <property type="match status" value="1"/>
</dbReference>
<keyword evidence="1 4" id="KW-0808">Transferase</keyword>
<protein>
    <submittedName>
        <fullName evidence="4">Methyltransferase</fullName>
    </submittedName>
</protein>
<dbReference type="OrthoDB" id="9811589at2"/>
<dbReference type="PANTHER" id="PTHR43861">
    <property type="entry name" value="TRANS-ACONITATE 2-METHYLTRANSFERASE-RELATED"/>
    <property type="match status" value="1"/>
</dbReference>
<dbReference type="Pfam" id="PF13649">
    <property type="entry name" value="Methyltransf_25"/>
    <property type="match status" value="1"/>
</dbReference>
<organism evidence="4 5">
    <name type="scientific">Sporosarcina luteola</name>
    <dbReference type="NCBI Taxonomy" id="582850"/>
    <lineage>
        <taxon>Bacteria</taxon>
        <taxon>Bacillati</taxon>
        <taxon>Bacillota</taxon>
        <taxon>Bacilli</taxon>
        <taxon>Bacillales</taxon>
        <taxon>Caryophanaceae</taxon>
        <taxon>Sporosarcina</taxon>
    </lineage>
</organism>
<evidence type="ECO:0000259" key="3">
    <source>
        <dbReference type="Pfam" id="PF13649"/>
    </source>
</evidence>
<dbReference type="CDD" id="cd02440">
    <property type="entry name" value="AdoMet_MTases"/>
    <property type="match status" value="1"/>
</dbReference>
<reference evidence="4 5" key="1">
    <citation type="submission" date="2019-07" db="EMBL/GenBank/DDBJ databases">
        <title>Whole genome shotgun sequence of Sporosarcina luteola NBRC 105378.</title>
        <authorList>
            <person name="Hosoyama A."/>
            <person name="Uohara A."/>
            <person name="Ohji S."/>
            <person name="Ichikawa N."/>
        </authorList>
    </citation>
    <scope>NUCLEOTIDE SEQUENCE [LARGE SCALE GENOMIC DNA]</scope>
    <source>
        <strain evidence="4 5">NBRC 105378</strain>
    </source>
</reference>
<keyword evidence="2" id="KW-0175">Coiled coil</keyword>
<gene>
    <name evidence="4" type="ORF">SLU01_14490</name>
</gene>
<keyword evidence="4" id="KW-0489">Methyltransferase</keyword>
<comment type="caution">
    <text evidence="4">The sequence shown here is derived from an EMBL/GenBank/DDBJ whole genome shotgun (WGS) entry which is preliminary data.</text>
</comment>
<dbReference type="EMBL" id="BJYL01000017">
    <property type="protein sequence ID" value="GEN83137.1"/>
    <property type="molecule type" value="Genomic_DNA"/>
</dbReference>
<accession>A0A511Z6Q9</accession>
<feature type="coiled-coil region" evidence="2">
    <location>
        <begin position="67"/>
        <end position="94"/>
    </location>
</feature>
<dbReference type="SUPFAM" id="SSF53335">
    <property type="entry name" value="S-adenosyl-L-methionine-dependent methyltransferases"/>
    <property type="match status" value="1"/>
</dbReference>
<proteinExistence type="predicted"/>
<evidence type="ECO:0000313" key="4">
    <source>
        <dbReference type="EMBL" id="GEN83137.1"/>
    </source>
</evidence>
<sequence>MNQNILEKNLEKYADPEMYDHLYDTYQKDLGIILKWADQKHPILELACGTGRLTIPMAQRGFQMVGVDLHEGMLARARRKAEQAEVTIEFMQQDCTNLNLPVRSSLAFMTGNSFQHFLTNEAQDALFHSVREHLVDGGIFIFDTRNPVLKELSAIDEYEETYLDKNGDQVMESHRDVYDHLTQILNCQTHRRIYQDDSLIAEEEDGISLRYSFPKEMERLVAANGFEIVHVYGDWDENELNAKSVSMVYVCRVQTA</sequence>
<dbReference type="InterPro" id="IPR029063">
    <property type="entry name" value="SAM-dependent_MTases_sf"/>
</dbReference>
<keyword evidence="5" id="KW-1185">Reference proteome</keyword>
<dbReference type="Gene3D" id="2.20.25.110">
    <property type="entry name" value="S-adenosyl-L-methionine-dependent methyltransferases"/>
    <property type="match status" value="1"/>
</dbReference>
<name>A0A511Z6Q9_9BACL</name>
<evidence type="ECO:0000313" key="5">
    <source>
        <dbReference type="Proteomes" id="UP000321901"/>
    </source>
</evidence>
<feature type="domain" description="Methyltransferase" evidence="3">
    <location>
        <begin position="43"/>
        <end position="138"/>
    </location>
</feature>
<evidence type="ECO:0000256" key="2">
    <source>
        <dbReference type="SAM" id="Coils"/>
    </source>
</evidence>
<dbReference type="AlphaFoldDB" id="A0A511Z6Q9"/>
<dbReference type="GO" id="GO:0008168">
    <property type="term" value="F:methyltransferase activity"/>
    <property type="evidence" value="ECO:0007669"/>
    <property type="project" value="UniProtKB-KW"/>
</dbReference>
<dbReference type="RefSeq" id="WP_147056765.1">
    <property type="nucleotide sequence ID" value="NZ_BJYL01000017.1"/>
</dbReference>
<evidence type="ECO:0000256" key="1">
    <source>
        <dbReference type="ARBA" id="ARBA00022679"/>
    </source>
</evidence>